<organism evidence="2 3">
    <name type="scientific">Eiseniibacteriota bacterium</name>
    <dbReference type="NCBI Taxonomy" id="2212470"/>
    <lineage>
        <taxon>Bacteria</taxon>
        <taxon>Candidatus Eiseniibacteriota</taxon>
    </lineage>
</organism>
<name>A0A538SE92_UNCEI</name>
<evidence type="ECO:0000313" key="2">
    <source>
        <dbReference type="EMBL" id="TMQ49698.1"/>
    </source>
</evidence>
<reference evidence="2 3" key="1">
    <citation type="journal article" date="2019" name="Nat. Microbiol.">
        <title>Mediterranean grassland soil C-N compound turnover is dependent on rainfall and depth, and is mediated by genomically divergent microorganisms.</title>
        <authorList>
            <person name="Diamond S."/>
            <person name="Andeer P.F."/>
            <person name="Li Z."/>
            <person name="Crits-Christoph A."/>
            <person name="Burstein D."/>
            <person name="Anantharaman K."/>
            <person name="Lane K.R."/>
            <person name="Thomas B.C."/>
            <person name="Pan C."/>
            <person name="Northen T.R."/>
            <person name="Banfield J.F."/>
        </authorList>
    </citation>
    <scope>NUCLEOTIDE SEQUENCE [LARGE SCALE GENOMIC DNA]</scope>
    <source>
        <strain evidence="2">WS_1</strain>
    </source>
</reference>
<evidence type="ECO:0008006" key="4">
    <source>
        <dbReference type="Google" id="ProtNLM"/>
    </source>
</evidence>
<dbReference type="PROSITE" id="PS51257">
    <property type="entry name" value="PROKAR_LIPOPROTEIN"/>
    <property type="match status" value="1"/>
</dbReference>
<protein>
    <recommendedName>
        <fullName evidence="4">DUF1570 domain-containing protein</fullName>
    </recommendedName>
</protein>
<dbReference type="EMBL" id="VBOR01000053">
    <property type="protein sequence ID" value="TMQ49698.1"/>
    <property type="molecule type" value="Genomic_DNA"/>
</dbReference>
<proteinExistence type="predicted"/>
<feature type="signal peptide" evidence="1">
    <location>
        <begin position="1"/>
        <end position="31"/>
    </location>
</feature>
<evidence type="ECO:0000313" key="3">
    <source>
        <dbReference type="Proteomes" id="UP000316292"/>
    </source>
</evidence>
<accession>A0A538SE92</accession>
<dbReference type="Proteomes" id="UP000316292">
    <property type="component" value="Unassembled WGS sequence"/>
</dbReference>
<sequence>MNRLVPLCFRQLLLVSLFTAACFGAARPASADDADRTYLLGKLVFYYVDTPNQTTVPPLILDNGAIARGTESGLFWTSPKVPGLQRLVRALVKPPSQGGDESLQSLAAWILKVLDKPVMLTLVNDVDAPLSAGAFTRWDACDDGHGRTFVHELVHTQDRSDRQDVRFWLSSRWYNYGADGKHYTVEAVPNLRATYQEGIANTMALTVDSEMRRKMFKWFADNDVVLVEKALAPRSFYLNDHPCASAFEFPSQDIWLYDQLRVAGAHEVTSTPPMLAGYAEFQIRSIPPQFIVHNEYIISLTFSEYAWHMGLGKFLRAIKTNDAALFRTPASPIAKLYETLCTMGLEGRPLASVQNVNEAGPKPYLIPLAYADYFTGYQSRSKADYASIFENKLPQAWVDLYWDGYKDAVRSAAVLDTTHKPQFSHLTDIAIALGVTQSVPDQGP</sequence>
<dbReference type="AlphaFoldDB" id="A0A538SE92"/>
<feature type="chain" id="PRO_5021775712" description="DUF1570 domain-containing protein" evidence="1">
    <location>
        <begin position="32"/>
        <end position="444"/>
    </location>
</feature>
<evidence type="ECO:0000256" key="1">
    <source>
        <dbReference type="SAM" id="SignalP"/>
    </source>
</evidence>
<comment type="caution">
    <text evidence="2">The sequence shown here is derived from an EMBL/GenBank/DDBJ whole genome shotgun (WGS) entry which is preliminary data.</text>
</comment>
<keyword evidence="1" id="KW-0732">Signal</keyword>
<gene>
    <name evidence="2" type="ORF">E6K71_04095</name>
</gene>